<evidence type="ECO:0008006" key="4">
    <source>
        <dbReference type="Google" id="ProtNLM"/>
    </source>
</evidence>
<sequence length="237" mass="27615">MTIKTKLLYYIVFLLMSSLAFAQMDEFQQVFMKANQRYLSEKNIMVTQHYLFSLDSSSAVPFDSGYCYIVKYDRMIHYMFNGVESFNDGTYMIRISNPDKYMIVSRSIHQDSSALGFIFKKGFSYFKNVVKKNISNELSQWNLTGGTLGVLAANITFDSRETRIRNILVELSPDHPFVNQINPRKSGKSQNVFINIDYSYTTKLSKEQPKLSDYIHIENDTVTQAEKFKDYQIKFIE</sequence>
<evidence type="ECO:0000313" key="3">
    <source>
        <dbReference type="Proteomes" id="UP001221302"/>
    </source>
</evidence>
<dbReference type="EMBL" id="JARGDL010000012">
    <property type="protein sequence ID" value="MDF1612335.1"/>
    <property type="molecule type" value="Genomic_DNA"/>
</dbReference>
<evidence type="ECO:0000256" key="1">
    <source>
        <dbReference type="SAM" id="SignalP"/>
    </source>
</evidence>
<dbReference type="RefSeq" id="WP_321536105.1">
    <property type="nucleotide sequence ID" value="NZ_JARGDL010000012.1"/>
</dbReference>
<gene>
    <name evidence="2" type="ORF">P0M35_09245</name>
</gene>
<keyword evidence="1" id="KW-0732">Signal</keyword>
<name>A0AAE3P145_9BACT</name>
<keyword evidence="3" id="KW-1185">Reference proteome</keyword>
<proteinExistence type="predicted"/>
<accession>A0AAE3P145</accession>
<organism evidence="2 3">
    <name type="scientific">Stygiobacter electus</name>
    <dbReference type="NCBI Taxonomy" id="3032292"/>
    <lineage>
        <taxon>Bacteria</taxon>
        <taxon>Pseudomonadati</taxon>
        <taxon>Ignavibacteriota</taxon>
        <taxon>Ignavibacteria</taxon>
        <taxon>Ignavibacteriales</taxon>
        <taxon>Melioribacteraceae</taxon>
        <taxon>Stygiobacter</taxon>
    </lineage>
</organism>
<protein>
    <recommendedName>
        <fullName evidence="4">GLPGLI family protein</fullName>
    </recommendedName>
</protein>
<comment type="caution">
    <text evidence="2">The sequence shown here is derived from an EMBL/GenBank/DDBJ whole genome shotgun (WGS) entry which is preliminary data.</text>
</comment>
<reference evidence="2" key="1">
    <citation type="submission" date="2023-03" db="EMBL/GenBank/DDBJ databases">
        <title>Stygiobacter electus gen. nov., sp. nov., facultatively anaerobic thermotolerant bacterium of the class Ignavibacteria from a well of Yessentuki mineral water deposit.</title>
        <authorList>
            <person name="Podosokorskaya O.A."/>
            <person name="Elcheninov A.G."/>
            <person name="Petrova N.F."/>
            <person name="Zavarzina D.G."/>
            <person name="Kublanov I.V."/>
            <person name="Merkel A.Y."/>
        </authorList>
    </citation>
    <scope>NUCLEOTIDE SEQUENCE</scope>
    <source>
        <strain evidence="2">09-Me</strain>
    </source>
</reference>
<dbReference type="Proteomes" id="UP001221302">
    <property type="component" value="Unassembled WGS sequence"/>
</dbReference>
<feature type="chain" id="PRO_5042296300" description="GLPGLI family protein" evidence="1">
    <location>
        <begin position="23"/>
        <end position="237"/>
    </location>
</feature>
<dbReference type="AlphaFoldDB" id="A0AAE3P145"/>
<feature type="signal peptide" evidence="1">
    <location>
        <begin position="1"/>
        <end position="22"/>
    </location>
</feature>
<evidence type="ECO:0000313" key="2">
    <source>
        <dbReference type="EMBL" id="MDF1612335.1"/>
    </source>
</evidence>